<dbReference type="GO" id="GO:0005765">
    <property type="term" value="C:lysosomal membrane"/>
    <property type="evidence" value="ECO:0007669"/>
    <property type="project" value="TreeGrafter"/>
</dbReference>
<reference evidence="7" key="1">
    <citation type="submission" date="2023-06" db="EMBL/GenBank/DDBJ databases">
        <title>Genomic analysis of the entomopathogenic nematode Steinernema hermaphroditum.</title>
        <authorList>
            <person name="Schwarz E.M."/>
            <person name="Heppert J.K."/>
            <person name="Baniya A."/>
            <person name="Schwartz H.T."/>
            <person name="Tan C.-H."/>
            <person name="Antoshechkin I."/>
            <person name="Sternberg P.W."/>
            <person name="Goodrich-Blair H."/>
            <person name="Dillman A.R."/>
        </authorList>
    </citation>
    <scope>NUCLEOTIDE SEQUENCE</scope>
    <source>
        <strain evidence="7">PS9179</strain>
        <tissue evidence="7">Whole animal</tissue>
    </source>
</reference>
<feature type="transmembrane region" description="Helical" evidence="6">
    <location>
        <begin position="76"/>
        <end position="97"/>
    </location>
</feature>
<dbReference type="Proteomes" id="UP001175271">
    <property type="component" value="Unassembled WGS sequence"/>
</dbReference>
<feature type="transmembrane region" description="Helical" evidence="6">
    <location>
        <begin position="434"/>
        <end position="452"/>
    </location>
</feature>
<feature type="transmembrane region" description="Helical" evidence="6">
    <location>
        <begin position="143"/>
        <end position="165"/>
    </location>
</feature>
<evidence type="ECO:0000256" key="4">
    <source>
        <dbReference type="ARBA" id="ARBA00022989"/>
    </source>
</evidence>
<keyword evidence="5 6" id="KW-0472">Membrane</keyword>
<evidence type="ECO:0000313" key="7">
    <source>
        <dbReference type="EMBL" id="KAK0418491.1"/>
    </source>
</evidence>
<keyword evidence="8" id="KW-1185">Reference proteome</keyword>
<dbReference type="EMBL" id="JAUCMV010000002">
    <property type="protein sequence ID" value="KAK0418491.1"/>
    <property type="molecule type" value="Genomic_DNA"/>
</dbReference>
<dbReference type="GO" id="GO:0012505">
    <property type="term" value="C:endomembrane system"/>
    <property type="evidence" value="ECO:0007669"/>
    <property type="project" value="UniProtKB-SubCell"/>
</dbReference>
<feature type="transmembrane region" description="Helical" evidence="6">
    <location>
        <begin position="284"/>
        <end position="305"/>
    </location>
</feature>
<feature type="transmembrane region" description="Helical" evidence="6">
    <location>
        <begin position="185"/>
        <end position="205"/>
    </location>
</feature>
<organism evidence="7 8">
    <name type="scientific">Steinernema hermaphroditum</name>
    <dbReference type="NCBI Taxonomy" id="289476"/>
    <lineage>
        <taxon>Eukaryota</taxon>
        <taxon>Metazoa</taxon>
        <taxon>Ecdysozoa</taxon>
        <taxon>Nematoda</taxon>
        <taxon>Chromadorea</taxon>
        <taxon>Rhabditida</taxon>
        <taxon>Tylenchina</taxon>
        <taxon>Panagrolaimomorpha</taxon>
        <taxon>Strongyloidoidea</taxon>
        <taxon>Steinernematidae</taxon>
        <taxon>Steinernema</taxon>
    </lineage>
</organism>
<dbReference type="PANTHER" id="PTHR23510:SF3">
    <property type="entry name" value="MAJOR FACILITATOR SUPERFAMILY DOMAIN-CONTAINING PROTEIN 8"/>
    <property type="match status" value="1"/>
</dbReference>
<feature type="transmembrane region" description="Helical" evidence="6">
    <location>
        <begin position="312"/>
        <end position="333"/>
    </location>
</feature>
<evidence type="ECO:0000256" key="1">
    <source>
        <dbReference type="ARBA" id="ARBA00004127"/>
    </source>
</evidence>
<feature type="transmembrane region" description="Helical" evidence="6">
    <location>
        <begin position="12"/>
        <end position="33"/>
    </location>
</feature>
<feature type="transmembrane region" description="Helical" evidence="6">
    <location>
        <begin position="404"/>
        <end position="428"/>
    </location>
</feature>
<dbReference type="SUPFAM" id="SSF103473">
    <property type="entry name" value="MFS general substrate transporter"/>
    <property type="match status" value="1"/>
</dbReference>
<keyword evidence="3 6" id="KW-0812">Transmembrane</keyword>
<name>A0AA39I620_9BILA</name>
<feature type="transmembrane region" description="Helical" evidence="6">
    <location>
        <begin position="365"/>
        <end position="383"/>
    </location>
</feature>
<dbReference type="PANTHER" id="PTHR23510">
    <property type="entry name" value="INNER MEMBRANE TRANSPORT PROTEIN YAJR"/>
    <property type="match status" value="1"/>
</dbReference>
<evidence type="ECO:0008006" key="9">
    <source>
        <dbReference type="Google" id="ProtNLM"/>
    </source>
</evidence>
<accession>A0AA39I620</accession>
<dbReference type="Pfam" id="PF07690">
    <property type="entry name" value="MFS_1"/>
    <property type="match status" value="1"/>
</dbReference>
<dbReference type="GO" id="GO:0022857">
    <property type="term" value="F:transmembrane transporter activity"/>
    <property type="evidence" value="ECO:0007669"/>
    <property type="project" value="InterPro"/>
</dbReference>
<protein>
    <recommendedName>
        <fullName evidence="9">Major facilitator superfamily (MFS) profile domain-containing protein</fullName>
    </recommendedName>
</protein>
<proteinExistence type="predicted"/>
<evidence type="ECO:0000313" key="8">
    <source>
        <dbReference type="Proteomes" id="UP001175271"/>
    </source>
</evidence>
<dbReference type="InterPro" id="IPR051068">
    <property type="entry name" value="MFS_Domain-Containing_Protein"/>
</dbReference>
<gene>
    <name evidence="7" type="ORF">QR680_013589</name>
</gene>
<dbReference type="AlphaFoldDB" id="A0AA39I620"/>
<keyword evidence="4 6" id="KW-1133">Transmembrane helix</keyword>
<keyword evidence="2" id="KW-0813">Transport</keyword>
<evidence type="ECO:0000256" key="2">
    <source>
        <dbReference type="ARBA" id="ARBA00022448"/>
    </source>
</evidence>
<dbReference type="InterPro" id="IPR036259">
    <property type="entry name" value="MFS_trans_sf"/>
</dbReference>
<evidence type="ECO:0000256" key="3">
    <source>
        <dbReference type="ARBA" id="ARBA00022692"/>
    </source>
</evidence>
<evidence type="ECO:0000256" key="5">
    <source>
        <dbReference type="ARBA" id="ARBA00023136"/>
    </source>
</evidence>
<sequence>MAAEHTEWRNVYLIGFLSILDKLQFGFSFWSLWPYLRQLDATVSASMVGISFAVMGVGEAISSPLLGWYSDRTKGVLKGLIFSFVISLVGNSMYLFAKLMPFPLLRLAVAVASRFLVGAGTANRAICFSFASCISTTADRKKVISTVNGGMAIGVAMGPGMQVFINYLITRNYDFFGLEIDVNNVNAIMGILTNVLCMFLVIAALDEKDVKPSKKPAAKKENVDAEKGGDEGISTLDKLAITVCVVSRVQRLFINANFKSIGLLYSEIMFDYSEMDALKVNSNMSLLTSLLVVAVFFLCAFTNITKRISDRLLTIAALALTLAYHIVTMPWPFMSGTLPHCAKLNPETDSQYLSWCSSIAPISEYLYFGGYIFLNGIMLPLYGNSTKIILTKLLGPGKQGRSQGLTQSACSISKVGGPIILSFLFANYGPQPNWIIQMIFVAVLLILWVFYYKRMNPKL</sequence>
<comment type="caution">
    <text evidence="7">The sequence shown here is derived from an EMBL/GenBank/DDBJ whole genome shotgun (WGS) entry which is preliminary data.</text>
</comment>
<dbReference type="InterPro" id="IPR011701">
    <property type="entry name" value="MFS"/>
</dbReference>
<feature type="transmembrane region" description="Helical" evidence="6">
    <location>
        <begin position="45"/>
        <end position="69"/>
    </location>
</feature>
<comment type="subcellular location">
    <subcellularLocation>
        <location evidence="1">Endomembrane system</location>
        <topology evidence="1">Multi-pass membrane protein</topology>
    </subcellularLocation>
</comment>
<dbReference type="Gene3D" id="1.20.1250.20">
    <property type="entry name" value="MFS general substrate transporter like domains"/>
    <property type="match status" value="1"/>
</dbReference>
<evidence type="ECO:0000256" key="6">
    <source>
        <dbReference type="SAM" id="Phobius"/>
    </source>
</evidence>